<dbReference type="Proteomes" id="UP000812961">
    <property type="component" value="Unassembled WGS sequence"/>
</dbReference>
<name>A0ABS7GCN4_9BACT</name>
<dbReference type="InterPro" id="IPR034015">
    <property type="entry name" value="M1_LTA4H"/>
</dbReference>
<reference evidence="3 4" key="1">
    <citation type="submission" date="2021-08" db="EMBL/GenBank/DDBJ databases">
        <title>The genome sequence of Chitinophaga sp. B61.</title>
        <authorList>
            <person name="Zhang X."/>
        </authorList>
    </citation>
    <scope>NUCLEOTIDE SEQUENCE [LARGE SCALE GENOMIC DNA]</scope>
    <source>
        <strain evidence="3 4">B61</strain>
    </source>
</reference>
<dbReference type="PANTHER" id="PTHR45726">
    <property type="entry name" value="LEUKOTRIENE A-4 HYDROLASE"/>
    <property type="match status" value="1"/>
</dbReference>
<keyword evidence="1" id="KW-0732">Signal</keyword>
<feature type="signal peptide" evidence="1">
    <location>
        <begin position="1"/>
        <end position="24"/>
    </location>
</feature>
<protein>
    <submittedName>
        <fullName evidence="3">M1 family metallopeptidase</fullName>
    </submittedName>
</protein>
<gene>
    <name evidence="3" type="ORF">K1Y79_13910</name>
</gene>
<keyword evidence="4" id="KW-1185">Reference proteome</keyword>
<organism evidence="3 4">
    <name type="scientific">Chitinophaga rhizophila</name>
    <dbReference type="NCBI Taxonomy" id="2866212"/>
    <lineage>
        <taxon>Bacteria</taxon>
        <taxon>Pseudomonadati</taxon>
        <taxon>Bacteroidota</taxon>
        <taxon>Chitinophagia</taxon>
        <taxon>Chitinophagales</taxon>
        <taxon>Chitinophagaceae</taxon>
        <taxon>Chitinophaga</taxon>
    </lineage>
</organism>
<feature type="chain" id="PRO_5045998670" evidence="1">
    <location>
        <begin position="25"/>
        <end position="628"/>
    </location>
</feature>
<dbReference type="InterPro" id="IPR027268">
    <property type="entry name" value="Peptidase_M4/M1_CTD_sf"/>
</dbReference>
<dbReference type="Gene3D" id="1.10.390.10">
    <property type="entry name" value="Neutral Protease Domain 2"/>
    <property type="match status" value="1"/>
</dbReference>
<dbReference type="EMBL" id="JAICCF010000002">
    <property type="protein sequence ID" value="MBW8685429.1"/>
    <property type="molecule type" value="Genomic_DNA"/>
</dbReference>
<dbReference type="CDD" id="cd09604">
    <property type="entry name" value="M1_APN_like"/>
    <property type="match status" value="1"/>
</dbReference>
<proteinExistence type="predicted"/>
<dbReference type="SUPFAM" id="SSF55486">
    <property type="entry name" value="Metalloproteases ('zincins'), catalytic domain"/>
    <property type="match status" value="1"/>
</dbReference>
<evidence type="ECO:0000256" key="1">
    <source>
        <dbReference type="SAM" id="SignalP"/>
    </source>
</evidence>
<accession>A0ABS7GCN4</accession>
<evidence type="ECO:0000313" key="4">
    <source>
        <dbReference type="Proteomes" id="UP000812961"/>
    </source>
</evidence>
<dbReference type="RefSeq" id="WP_220250694.1">
    <property type="nucleotide sequence ID" value="NZ_JAICCF010000002.1"/>
</dbReference>
<dbReference type="Pfam" id="PF01433">
    <property type="entry name" value="Peptidase_M1"/>
    <property type="match status" value="1"/>
</dbReference>
<evidence type="ECO:0000259" key="2">
    <source>
        <dbReference type="Pfam" id="PF01433"/>
    </source>
</evidence>
<dbReference type="PANTHER" id="PTHR45726:SF3">
    <property type="entry name" value="LEUKOTRIENE A-4 HYDROLASE"/>
    <property type="match status" value="1"/>
</dbReference>
<evidence type="ECO:0000313" key="3">
    <source>
        <dbReference type="EMBL" id="MBW8685429.1"/>
    </source>
</evidence>
<dbReference type="InterPro" id="IPR014782">
    <property type="entry name" value="Peptidase_M1_dom"/>
</dbReference>
<comment type="caution">
    <text evidence="3">The sequence shown here is derived from an EMBL/GenBank/DDBJ whole genome shotgun (WGS) entry which is preliminary data.</text>
</comment>
<feature type="domain" description="Peptidase M1 membrane alanine aminopeptidase" evidence="2">
    <location>
        <begin position="366"/>
        <end position="507"/>
    </location>
</feature>
<sequence length="628" mass="72767">MKQMTVTKCLLACLLIGGWQGVKAQSDRWQQRVKYTMDINMDVAANRFSGKQKLQYTNNSPDTLYKVFYHLYWNAFQPNSMMDVRSRELGQTVLYKDKNGNERRDWDGRVTDRISKLQPDQIGYQKVLSLKRDGAAQTYNVIGTVLEVPLAKPIPPHSTTTFDMEFEAQVPVQIRRSGRNNAEGVDYSMAQWYPKMCEYDYEGWHPTPYIAREFYGVWGDYDVKISIDKKYVVAGTGYLMNPNQIGHGYEMAGSKVIRPAGNKLTWHFSAPNVHDFVWAADPEYKHITQQVDGFTAHFFYLENETTKETWPALAKMIPNAYKYIKAHYGPYPYKSYSFIQGGDGGMEYPMATLIMGNGKLEGLYGLAMHEWMHTWYQGMLGTNESLYSWMDEGFTTFGENNVVYHTFDSTKTPSAQTSAYNGYFNLVRSGYEEPMSTHADHFNTNYGYSLNAYSKGAVFLEQLGYIIGKDARDKGLLKYYWEWRFKHPNANDFIRVMEKESGIQLDWYKQYFVNSLKHIDYGIDSVYENNGKTIVRLRRVDNMPMPIDLLVTGKDGKLVMHYVPLSLMFDAKRNEDAAVKRVVHDYWPWTNRTYEVEIDMPMSEIKSAEIDPSQRMADMDRSNNVFVQ</sequence>